<keyword evidence="1" id="KW-1133">Transmembrane helix</keyword>
<protein>
    <submittedName>
        <fullName evidence="2">Uncharacterized protein</fullName>
    </submittedName>
</protein>
<accession>A0A8S1WU58</accession>
<dbReference type="AlphaFoldDB" id="A0A8S1WU58"/>
<dbReference type="EMBL" id="CAJJDO010000100">
    <property type="protein sequence ID" value="CAD8191935.1"/>
    <property type="molecule type" value="Genomic_DNA"/>
</dbReference>
<reference evidence="2" key="1">
    <citation type="submission" date="2021-01" db="EMBL/GenBank/DDBJ databases">
        <authorList>
            <consortium name="Genoscope - CEA"/>
            <person name="William W."/>
        </authorList>
    </citation>
    <scope>NUCLEOTIDE SEQUENCE</scope>
</reference>
<sequence>MIMKTISSFGNQKKLKVFVIIVIISDVQFIFKMIELKVIKYWRLFMFNFISKSAMILVC</sequence>
<name>A0A8S1WU58_9CILI</name>
<keyword evidence="1" id="KW-0812">Transmembrane</keyword>
<comment type="caution">
    <text evidence="2">The sequence shown here is derived from an EMBL/GenBank/DDBJ whole genome shotgun (WGS) entry which is preliminary data.</text>
</comment>
<feature type="transmembrane region" description="Helical" evidence="1">
    <location>
        <begin position="15"/>
        <end position="34"/>
    </location>
</feature>
<evidence type="ECO:0000256" key="1">
    <source>
        <dbReference type="SAM" id="Phobius"/>
    </source>
</evidence>
<evidence type="ECO:0000313" key="2">
    <source>
        <dbReference type="EMBL" id="CAD8191935.1"/>
    </source>
</evidence>
<keyword evidence="3" id="KW-1185">Reference proteome</keyword>
<evidence type="ECO:0000313" key="3">
    <source>
        <dbReference type="Proteomes" id="UP000689195"/>
    </source>
</evidence>
<proteinExistence type="predicted"/>
<organism evidence="2 3">
    <name type="scientific">Paramecium pentaurelia</name>
    <dbReference type="NCBI Taxonomy" id="43138"/>
    <lineage>
        <taxon>Eukaryota</taxon>
        <taxon>Sar</taxon>
        <taxon>Alveolata</taxon>
        <taxon>Ciliophora</taxon>
        <taxon>Intramacronucleata</taxon>
        <taxon>Oligohymenophorea</taxon>
        <taxon>Peniculida</taxon>
        <taxon>Parameciidae</taxon>
        <taxon>Paramecium</taxon>
    </lineage>
</organism>
<dbReference type="Proteomes" id="UP000689195">
    <property type="component" value="Unassembled WGS sequence"/>
</dbReference>
<gene>
    <name evidence="2" type="ORF">PPENT_87.1.T1000091</name>
</gene>
<keyword evidence="1" id="KW-0472">Membrane</keyword>